<evidence type="ECO:0000313" key="1">
    <source>
        <dbReference type="EMBL" id="MQL82872.1"/>
    </source>
</evidence>
<gene>
    <name evidence="1" type="ORF">Taro_015347</name>
</gene>
<dbReference type="AlphaFoldDB" id="A0A843UB93"/>
<evidence type="ECO:0000313" key="2">
    <source>
        <dbReference type="Proteomes" id="UP000652761"/>
    </source>
</evidence>
<proteinExistence type="predicted"/>
<keyword evidence="2" id="KW-1185">Reference proteome</keyword>
<organism evidence="1 2">
    <name type="scientific">Colocasia esculenta</name>
    <name type="common">Wild taro</name>
    <name type="synonym">Arum esculentum</name>
    <dbReference type="NCBI Taxonomy" id="4460"/>
    <lineage>
        <taxon>Eukaryota</taxon>
        <taxon>Viridiplantae</taxon>
        <taxon>Streptophyta</taxon>
        <taxon>Embryophyta</taxon>
        <taxon>Tracheophyta</taxon>
        <taxon>Spermatophyta</taxon>
        <taxon>Magnoliopsida</taxon>
        <taxon>Liliopsida</taxon>
        <taxon>Araceae</taxon>
        <taxon>Aroideae</taxon>
        <taxon>Colocasieae</taxon>
        <taxon>Colocasia</taxon>
    </lineage>
</organism>
<accession>A0A843UB93</accession>
<protein>
    <submittedName>
        <fullName evidence="1">Uncharacterized protein</fullName>
    </submittedName>
</protein>
<comment type="caution">
    <text evidence="1">The sequence shown here is derived from an EMBL/GenBank/DDBJ whole genome shotgun (WGS) entry which is preliminary data.</text>
</comment>
<dbReference type="Proteomes" id="UP000652761">
    <property type="component" value="Unassembled WGS sequence"/>
</dbReference>
<name>A0A843UB93_COLES</name>
<reference evidence="1" key="1">
    <citation type="submission" date="2017-07" db="EMBL/GenBank/DDBJ databases">
        <title>Taro Niue Genome Assembly and Annotation.</title>
        <authorList>
            <person name="Atibalentja N."/>
            <person name="Keating K."/>
            <person name="Fields C.J."/>
        </authorList>
    </citation>
    <scope>NUCLEOTIDE SEQUENCE</scope>
    <source>
        <strain evidence="1">Niue_2</strain>
        <tissue evidence="1">Leaf</tissue>
    </source>
</reference>
<sequence>MGLPLCWCRDCGARRDTRRGICSVGHDLIVTQLPFAIRVTVATCPPIATGLLSRRSAPSRLGCCRGALPRRDDIAMAQELVRACLGWPEALLRVYACLLLAGLVVGYKPADPHPCEPVEGVLHATSVLELAAELADSRAEGKMRVWGGSACGPSTLWRFEVVVLLFLLLWPVRDCCCCVACMASVVARRVLVMVVRLALDLLAVVSHVWRTVASKSRRVEHCDTCLWLLSAWCWLVVSSGEVLLEFFSVGSGGSEFGVVLNGALVVLVEDYPLSLLAEVLPKSALCSFRATVVLPLWLEAGAGVAYCALPGLRSFVCGFWQVSGEESFLLARGVVSVAAAPVVGGVELSASGTLGAGRASWLYHYRCGVTALPCLGPSEVDVLSSTSAVVLAPVWLCVFLVVGMLVPALSPVCAWRVCCQLLAGSLVVRGVGESGSRWWGLLSVCLVTSELLTGDSRVAVGNCVLCRVGLALLGTCGVVIPFGLPTCGWSEEEGHAWCPGVVELAWSEEEVANLTVAVVTLYPVTSGLLSRCPSLSQCGSAWLLLCLPCLFARCLALEGLSRSEVVSISWDRHPHEPVEEVLRATSVLELAAELADSRAEGKTRQRLGWRAEDADDASPSWLLAAVAWLLLLVRGGSASGPSTLWRSEVAVLVFLLLWPVRDWLEEEDKLLQAPSYRIIPLAPECSTPSKLQASLAGHIQG</sequence>
<dbReference type="EMBL" id="NMUH01000658">
    <property type="protein sequence ID" value="MQL82872.1"/>
    <property type="molecule type" value="Genomic_DNA"/>
</dbReference>